<dbReference type="PANTHER" id="PTHR21726">
    <property type="entry name" value="PHOSPHATIDYLINOSITOL N-ACETYLGLUCOSAMINYLTRANSFERASE SUBUNIT P DOWN SYNDROME CRITICAL REGION PROTEIN 5 -RELATED"/>
    <property type="match status" value="1"/>
</dbReference>
<feature type="region of interest" description="Disordered" evidence="1">
    <location>
        <begin position="1"/>
        <end position="86"/>
    </location>
</feature>
<protein>
    <submittedName>
        <fullName evidence="2">Uncharacterized protein</fullName>
    </submittedName>
</protein>
<comment type="caution">
    <text evidence="2">The sequence shown here is derived from an EMBL/GenBank/DDBJ whole genome shotgun (WGS) entry which is preliminary data.</text>
</comment>
<reference evidence="3" key="2">
    <citation type="journal article" date="2017" name="J. Anim. Genet.">
        <title>Multiple reference genome sequences of hot pepper reveal the massive evolution of plant disease resistance genes by retroduplication.</title>
        <authorList>
            <person name="Kim S."/>
            <person name="Park J."/>
            <person name="Yeom S.-I."/>
            <person name="Kim Y.-M."/>
            <person name="Seo E."/>
            <person name="Kim K.-T."/>
            <person name="Kim M.-S."/>
            <person name="Lee J.M."/>
            <person name="Cheong K."/>
            <person name="Shin H.-S."/>
            <person name="Kim S.-B."/>
            <person name="Han K."/>
            <person name="Lee J."/>
            <person name="Park M."/>
            <person name="Lee H.-A."/>
            <person name="Lee H.-Y."/>
            <person name="Lee Y."/>
            <person name="Oh S."/>
            <person name="Lee J.H."/>
            <person name="Choi E."/>
            <person name="Choi E."/>
            <person name="Lee S.E."/>
            <person name="Jeon J."/>
            <person name="Kim H."/>
            <person name="Choi G."/>
            <person name="Song H."/>
            <person name="Lee J."/>
            <person name="Lee S.-C."/>
            <person name="Kwon J.-K."/>
            <person name="Lee H.-Y."/>
            <person name="Koo N."/>
            <person name="Hong Y."/>
            <person name="Kim R.W."/>
            <person name="Kang W.-H."/>
            <person name="Huh J.H."/>
            <person name="Kang B.-C."/>
            <person name="Yang T.-J."/>
            <person name="Lee Y.-H."/>
            <person name="Bennetzen J.L."/>
            <person name="Choi D."/>
        </authorList>
    </citation>
    <scope>NUCLEOTIDE SEQUENCE [LARGE SCALE GENOMIC DNA]</scope>
    <source>
        <strain evidence="3">cv. PBC81</strain>
    </source>
</reference>
<dbReference type="AlphaFoldDB" id="A0A2G2XFX5"/>
<evidence type="ECO:0000256" key="1">
    <source>
        <dbReference type="SAM" id="MobiDB-lite"/>
    </source>
</evidence>
<evidence type="ECO:0000313" key="3">
    <source>
        <dbReference type="Proteomes" id="UP000224567"/>
    </source>
</evidence>
<organism evidence="2 3">
    <name type="scientific">Capsicum baccatum</name>
    <name type="common">Peruvian pepper</name>
    <dbReference type="NCBI Taxonomy" id="33114"/>
    <lineage>
        <taxon>Eukaryota</taxon>
        <taxon>Viridiplantae</taxon>
        <taxon>Streptophyta</taxon>
        <taxon>Embryophyta</taxon>
        <taxon>Tracheophyta</taxon>
        <taxon>Spermatophyta</taxon>
        <taxon>Magnoliopsida</taxon>
        <taxon>eudicotyledons</taxon>
        <taxon>Gunneridae</taxon>
        <taxon>Pentapetalae</taxon>
        <taxon>asterids</taxon>
        <taxon>lamiids</taxon>
        <taxon>Solanales</taxon>
        <taxon>Solanaceae</taxon>
        <taxon>Solanoideae</taxon>
        <taxon>Capsiceae</taxon>
        <taxon>Capsicum</taxon>
    </lineage>
</organism>
<gene>
    <name evidence="2" type="ORF">CQW23_04866</name>
</gene>
<dbReference type="EMBL" id="MLFT02000002">
    <property type="protein sequence ID" value="PHT56380.1"/>
    <property type="molecule type" value="Genomic_DNA"/>
</dbReference>
<dbReference type="PANTHER" id="PTHR21726:SF61">
    <property type="entry name" value="DNAA INITIATOR-ASSOCIATING PROTEIN"/>
    <property type="match status" value="1"/>
</dbReference>
<dbReference type="Proteomes" id="UP000224567">
    <property type="component" value="Unassembled WGS sequence"/>
</dbReference>
<name>A0A2G2XFX5_CAPBA</name>
<evidence type="ECO:0000313" key="2">
    <source>
        <dbReference type="EMBL" id="PHT56380.1"/>
    </source>
</evidence>
<sequence length="116" mass="12128">MGLASMPAGSGSKPQKASASETWSNVADKLGARPGGSDKEDMDLEMAEIKSLEPEYSSSVSSPISSDSGPPCEGPGRNMPRLPIFSSRDQLETLERVSEGSSSDATAEIDDVLYCA</sequence>
<feature type="compositionally biased region" description="Polar residues" evidence="1">
    <location>
        <begin position="12"/>
        <end position="25"/>
    </location>
</feature>
<feature type="compositionally biased region" description="Low complexity" evidence="1">
    <location>
        <begin position="54"/>
        <end position="71"/>
    </location>
</feature>
<accession>A0A2G2XFX5</accession>
<keyword evidence="3" id="KW-1185">Reference proteome</keyword>
<proteinExistence type="predicted"/>
<reference evidence="2 3" key="1">
    <citation type="journal article" date="2017" name="Genome Biol.">
        <title>New reference genome sequences of hot pepper reveal the massive evolution of plant disease-resistance genes by retroduplication.</title>
        <authorList>
            <person name="Kim S."/>
            <person name="Park J."/>
            <person name="Yeom S.I."/>
            <person name="Kim Y.M."/>
            <person name="Seo E."/>
            <person name="Kim K.T."/>
            <person name="Kim M.S."/>
            <person name="Lee J.M."/>
            <person name="Cheong K."/>
            <person name="Shin H.S."/>
            <person name="Kim S.B."/>
            <person name="Han K."/>
            <person name="Lee J."/>
            <person name="Park M."/>
            <person name="Lee H.A."/>
            <person name="Lee H.Y."/>
            <person name="Lee Y."/>
            <person name="Oh S."/>
            <person name="Lee J.H."/>
            <person name="Choi E."/>
            <person name="Choi E."/>
            <person name="Lee S.E."/>
            <person name="Jeon J."/>
            <person name="Kim H."/>
            <person name="Choi G."/>
            <person name="Song H."/>
            <person name="Lee J."/>
            <person name="Lee S.C."/>
            <person name="Kwon J.K."/>
            <person name="Lee H.Y."/>
            <person name="Koo N."/>
            <person name="Hong Y."/>
            <person name="Kim R.W."/>
            <person name="Kang W.H."/>
            <person name="Huh J.H."/>
            <person name="Kang B.C."/>
            <person name="Yang T.J."/>
            <person name="Lee Y.H."/>
            <person name="Bennetzen J.L."/>
            <person name="Choi D."/>
        </authorList>
    </citation>
    <scope>NUCLEOTIDE SEQUENCE [LARGE SCALE GENOMIC DNA]</scope>
    <source>
        <strain evidence="3">cv. PBC81</strain>
    </source>
</reference>